<dbReference type="Pfam" id="PF00929">
    <property type="entry name" value="RNase_T"/>
    <property type="match status" value="1"/>
</dbReference>
<evidence type="ECO:0000256" key="7">
    <source>
        <dbReference type="ARBA" id="ARBA00026073"/>
    </source>
</evidence>
<reference evidence="10" key="1">
    <citation type="submission" date="2020-02" db="EMBL/GenBank/DDBJ databases">
        <authorList>
            <person name="Meier V. D."/>
        </authorList>
    </citation>
    <scope>NUCLEOTIDE SEQUENCE</scope>
    <source>
        <strain evidence="10">AVDCRST_MAG18</strain>
    </source>
</reference>
<feature type="compositionally biased region" description="Acidic residues" evidence="8">
    <location>
        <begin position="650"/>
        <end position="680"/>
    </location>
</feature>
<evidence type="ECO:0000259" key="9">
    <source>
        <dbReference type="PROSITE" id="PS50164"/>
    </source>
</evidence>
<evidence type="ECO:0000256" key="5">
    <source>
        <dbReference type="ARBA" id="ARBA00023204"/>
    </source>
</evidence>
<keyword evidence="5" id="KW-0234">DNA repair</keyword>
<dbReference type="PANTHER" id="PTHR30562">
    <property type="entry name" value="UVRC/OXIDOREDUCTASE"/>
    <property type="match status" value="1"/>
</dbReference>
<evidence type="ECO:0000256" key="8">
    <source>
        <dbReference type="SAM" id="MobiDB-lite"/>
    </source>
</evidence>
<dbReference type="NCBIfam" id="TIGR00573">
    <property type="entry name" value="dnaq"/>
    <property type="match status" value="1"/>
</dbReference>
<dbReference type="InterPro" id="IPR035901">
    <property type="entry name" value="GIY-YIG_endonuc_sf"/>
</dbReference>
<dbReference type="EMBL" id="CADCWN010000120">
    <property type="protein sequence ID" value="CAA9566996.1"/>
    <property type="molecule type" value="Genomic_DNA"/>
</dbReference>
<keyword evidence="4" id="KW-0267">Excision nuclease</keyword>
<dbReference type="InterPro" id="IPR000305">
    <property type="entry name" value="GIY-YIG_endonuc"/>
</dbReference>
<evidence type="ECO:0000256" key="3">
    <source>
        <dbReference type="ARBA" id="ARBA00022769"/>
    </source>
</evidence>
<comment type="function">
    <text evidence="6">DNA polymerase III is a complex, multichain enzyme responsible for most of the replicative synthesis in bacteria. The epsilon subunit contain the editing function and is a proofreading 3'-5' exonuclease.</text>
</comment>
<dbReference type="AlphaFoldDB" id="A0A6J4V4F3"/>
<dbReference type="PROSITE" id="PS50164">
    <property type="entry name" value="GIY_YIG"/>
    <property type="match status" value="1"/>
</dbReference>
<dbReference type="InterPro" id="IPR006054">
    <property type="entry name" value="DnaQ"/>
</dbReference>
<dbReference type="FunFam" id="3.40.1440.10:FF:000001">
    <property type="entry name" value="UvrABC system protein C"/>
    <property type="match status" value="1"/>
</dbReference>
<evidence type="ECO:0000313" key="10">
    <source>
        <dbReference type="EMBL" id="CAA9566996.1"/>
    </source>
</evidence>
<dbReference type="GO" id="GO:0006260">
    <property type="term" value="P:DNA replication"/>
    <property type="evidence" value="ECO:0007669"/>
    <property type="project" value="InterPro"/>
</dbReference>
<dbReference type="InterPro" id="IPR036397">
    <property type="entry name" value="RNaseH_sf"/>
</dbReference>
<dbReference type="SUPFAM" id="SSF82771">
    <property type="entry name" value="GIY-YIG endonuclease"/>
    <property type="match status" value="1"/>
</dbReference>
<dbReference type="InterPro" id="IPR012337">
    <property type="entry name" value="RNaseH-like_sf"/>
</dbReference>
<keyword evidence="1" id="KW-0963">Cytoplasm</keyword>
<feature type="domain" description="GIY-YIG" evidence="9">
    <location>
        <begin position="299"/>
        <end position="377"/>
    </location>
</feature>
<comment type="subunit">
    <text evidence="7">DNA polymerase III contains a core (composed of alpha, epsilon and theta chains) that associates with a tau subunit. This core dimerizes to form the POLIII' complex. PolIII' associates with the gamma complex (composed of gamma, delta, delta', psi and chi chains) and with the beta chain to form the complete DNA polymerase III complex.</text>
</comment>
<protein>
    <submittedName>
        <fullName evidence="10">Excinuclease ABC subunit C</fullName>
    </submittedName>
</protein>
<dbReference type="SMART" id="SM00465">
    <property type="entry name" value="GIYc"/>
    <property type="match status" value="1"/>
</dbReference>
<dbReference type="InterPro" id="IPR047296">
    <property type="entry name" value="GIY-YIG_UvrC_Cho"/>
</dbReference>
<dbReference type="FunFam" id="3.30.420.10:FF:000045">
    <property type="entry name" value="3'-5' exonuclease DinG"/>
    <property type="match status" value="1"/>
</dbReference>
<dbReference type="Gene3D" id="3.30.420.10">
    <property type="entry name" value="Ribonuclease H-like superfamily/Ribonuclease H"/>
    <property type="match status" value="1"/>
</dbReference>
<sequence>MSAGYPSLSEKVKGFLLARGGAVDEDALIGHVFGSSGSPALWRSLLRQLLLAPEGEPTFEQLADGSWQLAGARLKPPGDRGLADLDYVVFDAETTGLKPYSQRIIEVAAIRYRGGREDEVFSTLVQPERSLPGQIVSLTRITDDLLTDAPLFAAIADPLVRFLGDDLIVGHNISFDLAFLDAELRRAARPVILNARLDTLAVAQRILSGQRRWNLDAVARALGLRVAGNRHRAEADVRLTAAVLAALLQRAPERGLHSLDALMGVGGARGTAYAGENTQSSVGRGRAVMDPAWLGEIPHLPGCYLMRDARDTIIYVGKAKDLRNRVGSYYSQTLGETKKPGLLESIARIETIVVGSELEALLLESQLIRRHTPRYNVQGRRYEQYPYIKVDLADAWPRVRRTRRRIDDGAAYFGPFRNPRAVRRALDTITDVLPIRTCRPRARTPEVRWPACMRLTLGQCLGPCVGKTTREEYGAIIADLLRFLSGDAQIMIDRVQAQRLALQGRGYSDRAAQLEGAQRHLAAIAREGALIATAARTDDLILVLPAVEADALEVLLLVRGRLWARTHVGRAEGCGEVAERLRRSWARAHAEELPPTDHETIDETALLGGWLRRHPHDLTTFGLPDTDASAAWEALASAILCAEPQRDDWEPADQAEDDEEPFEEEEGALDEEEADELIVL</sequence>
<dbReference type="GO" id="GO:0006289">
    <property type="term" value="P:nucleotide-excision repair"/>
    <property type="evidence" value="ECO:0007669"/>
    <property type="project" value="InterPro"/>
</dbReference>
<organism evidence="10">
    <name type="scientific">uncultured Thermomicrobiales bacterium</name>
    <dbReference type="NCBI Taxonomy" id="1645740"/>
    <lineage>
        <taxon>Bacteria</taxon>
        <taxon>Pseudomonadati</taxon>
        <taxon>Thermomicrobiota</taxon>
        <taxon>Thermomicrobia</taxon>
        <taxon>Thermomicrobiales</taxon>
        <taxon>environmental samples</taxon>
    </lineage>
</organism>
<dbReference type="GO" id="GO:0009380">
    <property type="term" value="C:excinuclease repair complex"/>
    <property type="evidence" value="ECO:0007669"/>
    <property type="project" value="TreeGrafter"/>
</dbReference>
<evidence type="ECO:0000256" key="1">
    <source>
        <dbReference type="ARBA" id="ARBA00022490"/>
    </source>
</evidence>
<name>A0A6J4V4F3_9BACT</name>
<keyword evidence="2" id="KW-0227">DNA damage</keyword>
<dbReference type="SUPFAM" id="SSF53098">
    <property type="entry name" value="Ribonuclease H-like"/>
    <property type="match status" value="1"/>
</dbReference>
<dbReference type="GO" id="GO:0003677">
    <property type="term" value="F:DNA binding"/>
    <property type="evidence" value="ECO:0007669"/>
    <property type="project" value="InterPro"/>
</dbReference>
<dbReference type="Gene3D" id="3.40.1440.10">
    <property type="entry name" value="GIY-YIG endonuclease"/>
    <property type="match status" value="1"/>
</dbReference>
<dbReference type="GO" id="GO:0004527">
    <property type="term" value="F:exonuclease activity"/>
    <property type="evidence" value="ECO:0007669"/>
    <property type="project" value="UniProtKB-ARBA"/>
</dbReference>
<dbReference type="GO" id="GO:0003887">
    <property type="term" value="F:DNA-directed DNA polymerase activity"/>
    <property type="evidence" value="ECO:0007669"/>
    <property type="project" value="InterPro"/>
</dbReference>
<dbReference type="InterPro" id="IPR050066">
    <property type="entry name" value="UvrABC_protein_C"/>
</dbReference>
<dbReference type="Pfam" id="PF01541">
    <property type="entry name" value="GIY-YIG"/>
    <property type="match status" value="1"/>
</dbReference>
<evidence type="ECO:0000256" key="2">
    <source>
        <dbReference type="ARBA" id="ARBA00022763"/>
    </source>
</evidence>
<dbReference type="CDD" id="cd06127">
    <property type="entry name" value="DEDDh"/>
    <property type="match status" value="1"/>
</dbReference>
<accession>A0A6J4V4F3</accession>
<dbReference type="SMART" id="SM00479">
    <property type="entry name" value="EXOIII"/>
    <property type="match status" value="1"/>
</dbReference>
<dbReference type="CDD" id="cd10434">
    <property type="entry name" value="GIY-YIG_UvrC_Cho"/>
    <property type="match status" value="1"/>
</dbReference>
<feature type="region of interest" description="Disordered" evidence="8">
    <location>
        <begin position="643"/>
        <end position="680"/>
    </location>
</feature>
<dbReference type="PANTHER" id="PTHR30562:SF1">
    <property type="entry name" value="UVRABC SYSTEM PROTEIN C"/>
    <property type="match status" value="1"/>
</dbReference>
<dbReference type="InterPro" id="IPR013520">
    <property type="entry name" value="Ribonucl_H"/>
</dbReference>
<evidence type="ECO:0000256" key="4">
    <source>
        <dbReference type="ARBA" id="ARBA00022881"/>
    </source>
</evidence>
<keyword evidence="3" id="KW-0228">DNA excision</keyword>
<evidence type="ECO:0000256" key="6">
    <source>
        <dbReference type="ARBA" id="ARBA00025483"/>
    </source>
</evidence>
<gene>
    <name evidence="10" type="ORF">AVDCRST_MAG18-1573</name>
</gene>
<proteinExistence type="predicted"/>